<sequence>MRWSALVCAFGLVLLAGCGVQPSGVIRGASPPSGPVEPSTATTLHFVSDGRLVAVRRPGPPLARADVLALLAAGPTEQERARGLGSEVPPEAAPFSATPRSSGRMLVTTAVPTARLSGTAVEQIACTAAATDPGGTTRVELLGAGSARTTGHCPG</sequence>
<evidence type="ECO:0000313" key="3">
    <source>
        <dbReference type="Proteomes" id="UP001564626"/>
    </source>
</evidence>
<reference evidence="2 3" key="1">
    <citation type="submission" date="2024-08" db="EMBL/GenBank/DDBJ databases">
        <title>Genome mining of Saccharopolyspora cebuensis PGLac3 from Nigerian medicinal plant.</title>
        <authorList>
            <person name="Ezeobiora C.E."/>
            <person name="Igbokwe N.H."/>
            <person name="Amin D.H."/>
            <person name="Mendie U.E."/>
        </authorList>
    </citation>
    <scope>NUCLEOTIDE SEQUENCE [LARGE SCALE GENOMIC DNA]</scope>
    <source>
        <strain evidence="2 3">PGLac3</strain>
    </source>
</reference>
<feature type="region of interest" description="Disordered" evidence="1">
    <location>
        <begin position="78"/>
        <end position="101"/>
    </location>
</feature>
<evidence type="ECO:0000256" key="1">
    <source>
        <dbReference type="SAM" id="MobiDB-lite"/>
    </source>
</evidence>
<dbReference type="Proteomes" id="UP001564626">
    <property type="component" value="Unassembled WGS sequence"/>
</dbReference>
<proteinExistence type="predicted"/>
<name>A0ABV4CBB7_9PSEU</name>
<dbReference type="EMBL" id="JBGEHV010000003">
    <property type="protein sequence ID" value="MEY8038387.1"/>
    <property type="molecule type" value="Genomic_DNA"/>
</dbReference>
<accession>A0ABV4CBB7</accession>
<comment type="caution">
    <text evidence="2">The sequence shown here is derived from an EMBL/GenBank/DDBJ whole genome shotgun (WGS) entry which is preliminary data.</text>
</comment>
<evidence type="ECO:0000313" key="2">
    <source>
        <dbReference type="EMBL" id="MEY8038387.1"/>
    </source>
</evidence>
<protein>
    <recommendedName>
        <fullName evidence="4">Sporulation and spore germination</fullName>
    </recommendedName>
</protein>
<dbReference type="RefSeq" id="WP_345355773.1">
    <property type="nucleotide sequence ID" value="NZ_BAABII010000002.1"/>
</dbReference>
<keyword evidence="3" id="KW-1185">Reference proteome</keyword>
<organism evidence="2 3">
    <name type="scientific">Saccharopolyspora cebuensis</name>
    <dbReference type="NCBI Taxonomy" id="418759"/>
    <lineage>
        <taxon>Bacteria</taxon>
        <taxon>Bacillati</taxon>
        <taxon>Actinomycetota</taxon>
        <taxon>Actinomycetes</taxon>
        <taxon>Pseudonocardiales</taxon>
        <taxon>Pseudonocardiaceae</taxon>
        <taxon>Saccharopolyspora</taxon>
    </lineage>
</organism>
<dbReference type="PROSITE" id="PS51257">
    <property type="entry name" value="PROKAR_LIPOPROTEIN"/>
    <property type="match status" value="1"/>
</dbReference>
<gene>
    <name evidence="2" type="ORF">AB8O55_03175</name>
</gene>
<evidence type="ECO:0008006" key="4">
    <source>
        <dbReference type="Google" id="ProtNLM"/>
    </source>
</evidence>